<reference evidence="7" key="1">
    <citation type="submission" date="2020-08" db="EMBL/GenBank/DDBJ databases">
        <title>Genome public.</title>
        <authorList>
            <person name="Liu C."/>
            <person name="Sun Q."/>
        </authorList>
    </citation>
    <scope>NUCLEOTIDE SEQUENCE</scope>
    <source>
        <strain evidence="7">NSJ-55</strain>
    </source>
</reference>
<feature type="domain" description="Leucine-binding protein" evidence="6">
    <location>
        <begin position="38"/>
        <end position="362"/>
    </location>
</feature>
<accession>A0A923LJA7</accession>
<dbReference type="Pfam" id="PF13458">
    <property type="entry name" value="Peripla_BP_6"/>
    <property type="match status" value="1"/>
</dbReference>
<dbReference type="CDD" id="cd06340">
    <property type="entry name" value="PBP1_ABC_ligand_binding-like"/>
    <property type="match status" value="1"/>
</dbReference>
<evidence type="ECO:0000259" key="6">
    <source>
        <dbReference type="Pfam" id="PF13458"/>
    </source>
</evidence>
<dbReference type="PANTHER" id="PTHR30483">
    <property type="entry name" value="LEUCINE-SPECIFIC-BINDING PROTEIN"/>
    <property type="match status" value="1"/>
</dbReference>
<dbReference type="EMBL" id="JACOPF010000002">
    <property type="protein sequence ID" value="MBC5689284.1"/>
    <property type="molecule type" value="Genomic_DNA"/>
</dbReference>
<comment type="similarity">
    <text evidence="1">Belongs to the leucine-binding protein family.</text>
</comment>
<dbReference type="PRINTS" id="PR00337">
    <property type="entry name" value="LEUILEVALBP"/>
</dbReference>
<keyword evidence="4" id="KW-0029">Amino-acid transport</keyword>
<dbReference type="InterPro" id="IPR028081">
    <property type="entry name" value="Leu-bd"/>
</dbReference>
<dbReference type="InterPro" id="IPR028082">
    <property type="entry name" value="Peripla_BP_I"/>
</dbReference>
<protein>
    <submittedName>
        <fullName evidence="7">ABC transporter substrate-binding protein</fullName>
    </submittedName>
</protein>
<dbReference type="SUPFAM" id="SSF53822">
    <property type="entry name" value="Periplasmic binding protein-like I"/>
    <property type="match status" value="1"/>
</dbReference>
<sequence>MKKRILAVVCACALTVSMLMGCGGKEESGGSGGDGGDTIKIGTLYPLTGDVASIGQNIMRGVEFAVDEINEKGGIDGKQIEIVQGDSAGDTKTGMAEAERLITQENVVAILGAYQSSVTEVVAQVTERYQVPLLTAISTADSLTESGYQYFFRLAPTNSMFLRDMIQSVVDFSGQNPEVKAGSIAVCADNTLLGQETAEWAKYFAEEQGIEYLGEVLYTKGAADLSSEVVQLKDLNPDVLVVDNYISDGILLTKTMAEQGYKPGIMIGKATAYIDPSYIPAVGNACNGIVTAAEFNPGTKGKEISDAFEKEYEVAMNGHSAEAYTAVWVLKTAIEEAGKADREAIKDALTNVKIEGSFPGGEEIILPYDTIEFSNMDMNGQEHTNTNGGATLTILQIQNGEYKTVWPLEIADAELQYPASYE</sequence>
<evidence type="ECO:0000313" key="8">
    <source>
        <dbReference type="Proteomes" id="UP000652477"/>
    </source>
</evidence>
<comment type="caution">
    <text evidence="7">The sequence shown here is derived from an EMBL/GenBank/DDBJ whole genome shotgun (WGS) entry which is preliminary data.</text>
</comment>
<dbReference type="GO" id="GO:0006865">
    <property type="term" value="P:amino acid transport"/>
    <property type="evidence" value="ECO:0007669"/>
    <property type="project" value="UniProtKB-KW"/>
</dbReference>
<evidence type="ECO:0000313" key="7">
    <source>
        <dbReference type="EMBL" id="MBC5689284.1"/>
    </source>
</evidence>
<evidence type="ECO:0000256" key="5">
    <source>
        <dbReference type="SAM" id="SignalP"/>
    </source>
</evidence>
<evidence type="ECO:0000256" key="3">
    <source>
        <dbReference type="ARBA" id="ARBA00022729"/>
    </source>
</evidence>
<evidence type="ECO:0000256" key="2">
    <source>
        <dbReference type="ARBA" id="ARBA00022448"/>
    </source>
</evidence>
<dbReference type="InterPro" id="IPR000709">
    <property type="entry name" value="Leu_Ile_Val-bd"/>
</dbReference>
<keyword evidence="8" id="KW-1185">Reference proteome</keyword>
<keyword evidence="2" id="KW-0813">Transport</keyword>
<name>A0A923LJA7_9FIRM</name>
<dbReference type="InterPro" id="IPR051010">
    <property type="entry name" value="BCAA_transport"/>
</dbReference>
<keyword evidence="3 5" id="KW-0732">Signal</keyword>
<feature type="signal peptide" evidence="5">
    <location>
        <begin position="1"/>
        <end position="21"/>
    </location>
</feature>
<evidence type="ECO:0000256" key="4">
    <source>
        <dbReference type="ARBA" id="ARBA00022970"/>
    </source>
</evidence>
<dbReference type="AlphaFoldDB" id="A0A923LJA7"/>
<dbReference type="Gene3D" id="3.40.50.2300">
    <property type="match status" value="2"/>
</dbReference>
<evidence type="ECO:0000256" key="1">
    <source>
        <dbReference type="ARBA" id="ARBA00010062"/>
    </source>
</evidence>
<dbReference type="PANTHER" id="PTHR30483:SF37">
    <property type="entry name" value="ABC TRANSPORTER SUBSTRATE-BINDING PROTEIN"/>
    <property type="match status" value="1"/>
</dbReference>
<dbReference type="RefSeq" id="WP_186875958.1">
    <property type="nucleotide sequence ID" value="NZ_JACOPF010000002.1"/>
</dbReference>
<gene>
    <name evidence="7" type="ORF">H8S37_10185</name>
</gene>
<dbReference type="Proteomes" id="UP000652477">
    <property type="component" value="Unassembled WGS sequence"/>
</dbReference>
<dbReference type="PROSITE" id="PS51257">
    <property type="entry name" value="PROKAR_LIPOPROTEIN"/>
    <property type="match status" value="1"/>
</dbReference>
<feature type="chain" id="PRO_5038970614" evidence="5">
    <location>
        <begin position="22"/>
        <end position="422"/>
    </location>
</feature>
<proteinExistence type="inferred from homology"/>
<organism evidence="7 8">
    <name type="scientific">Mediterraneibacter hominis</name>
    <dbReference type="NCBI Taxonomy" id="2763054"/>
    <lineage>
        <taxon>Bacteria</taxon>
        <taxon>Bacillati</taxon>
        <taxon>Bacillota</taxon>
        <taxon>Clostridia</taxon>
        <taxon>Lachnospirales</taxon>
        <taxon>Lachnospiraceae</taxon>
        <taxon>Mediterraneibacter</taxon>
    </lineage>
</organism>